<evidence type="ECO:0008006" key="3">
    <source>
        <dbReference type="Google" id="ProtNLM"/>
    </source>
</evidence>
<reference evidence="1 2" key="1">
    <citation type="submission" date="2020-07" db="EMBL/GenBank/DDBJ databases">
        <title>Genomic Encyclopedia of Type Strains, Phase IV (KMG-V): Genome sequencing to study the core and pangenomes of soil and plant-associated prokaryotes.</title>
        <authorList>
            <person name="Whitman W."/>
        </authorList>
    </citation>
    <scope>NUCLEOTIDE SEQUENCE [LARGE SCALE GENOMIC DNA]</scope>
    <source>
        <strain evidence="1 2">RH4WT92</strain>
    </source>
</reference>
<evidence type="ECO:0000313" key="1">
    <source>
        <dbReference type="EMBL" id="MBA8851249.1"/>
    </source>
</evidence>
<accession>A0ABR6AP67</accession>
<comment type="caution">
    <text evidence="1">The sequence shown here is derived from an EMBL/GenBank/DDBJ whole genome shotgun (WGS) entry which is preliminary data.</text>
</comment>
<dbReference type="RefSeq" id="WP_182511740.1">
    <property type="nucleotide sequence ID" value="NZ_JACGXG010000002.1"/>
</dbReference>
<organism evidence="1 2">
    <name type="scientific">Brucella intermedia</name>
    <dbReference type="NCBI Taxonomy" id="94625"/>
    <lineage>
        <taxon>Bacteria</taxon>
        <taxon>Pseudomonadati</taxon>
        <taxon>Pseudomonadota</taxon>
        <taxon>Alphaproteobacteria</taxon>
        <taxon>Hyphomicrobiales</taxon>
        <taxon>Brucellaceae</taxon>
        <taxon>Brucella/Ochrobactrum group</taxon>
        <taxon>Brucella</taxon>
    </lineage>
</organism>
<dbReference type="Proteomes" id="UP000578622">
    <property type="component" value="Unassembled WGS sequence"/>
</dbReference>
<proteinExistence type="predicted"/>
<keyword evidence="2" id="KW-1185">Reference proteome</keyword>
<sequence length="76" mass="9261">MADHYGWRAQGAIGDYHLPPRPFLYRVPVIKHFKYAYDMWKLDRWYSAVPGIRTGYDEWCLYGWWYGLTMEDRHGE</sequence>
<name>A0ABR6AP67_9HYPH</name>
<protein>
    <recommendedName>
        <fullName evidence="3">DUF1353 domain-containing protein</fullName>
    </recommendedName>
</protein>
<evidence type="ECO:0000313" key="2">
    <source>
        <dbReference type="Proteomes" id="UP000578622"/>
    </source>
</evidence>
<gene>
    <name evidence="1" type="ORF">FHW20_002184</name>
</gene>
<dbReference type="EMBL" id="JACGXG010000002">
    <property type="protein sequence ID" value="MBA8851249.1"/>
    <property type="molecule type" value="Genomic_DNA"/>
</dbReference>